<dbReference type="EMBL" id="RFFI01000063">
    <property type="protein sequence ID" value="RMI09039.1"/>
    <property type="molecule type" value="Genomic_DNA"/>
</dbReference>
<feature type="transmembrane region" description="Helical" evidence="7">
    <location>
        <begin position="234"/>
        <end position="260"/>
    </location>
</feature>
<accession>A0A3M2J6J0</accession>
<keyword evidence="2" id="KW-1003">Cell membrane</keyword>
<evidence type="ECO:0000313" key="9">
    <source>
        <dbReference type="Proteomes" id="UP000269289"/>
    </source>
</evidence>
<sequence length="342" mass="34198">MGEPAEPRGAGRAHAAAASPEEVAAGNRRDVGAHVYPGGFAGLVARAKAVLAWWQRTRAARANARFGAAGGGVLTGGIAYATIFSVFSGLTIGFTVFMAVLGNNAELRQTVIDTVDANLPGVVKTSPDDETGILDPANLGLSAGVGIAGAIAVVVLLVSAISAMAALRTASRAMFDADSSSAGNAVAGKLRELGGFIGIGLAILLSAVLSIGTTTAADWALSALDLDGSAVGSFVLRAVGIAVAFVVDALTFWLIVVVLAGQRPAWRDLRQGMVVAGVGLGVVRVLGTSVVAGSADNNAVLAAAAVIVTLLVWVNLMARIVLIAAAWTADPPGPDESAAEAA</sequence>
<gene>
    <name evidence="8" type="ORF">EBM89_12125</name>
</gene>
<evidence type="ECO:0000256" key="2">
    <source>
        <dbReference type="ARBA" id="ARBA00022475"/>
    </source>
</evidence>
<feature type="transmembrane region" description="Helical" evidence="7">
    <location>
        <begin position="272"/>
        <end position="293"/>
    </location>
</feature>
<dbReference type="RefSeq" id="WP_122149684.1">
    <property type="nucleotide sequence ID" value="NZ_RFFI01000063.1"/>
</dbReference>
<reference evidence="8 9" key="1">
    <citation type="submission" date="2018-10" db="EMBL/GenBank/DDBJ databases">
        <title>Isolation, diversity and antifungal activity of actinobacteria from wheat.</title>
        <authorList>
            <person name="Han C."/>
        </authorList>
    </citation>
    <scope>NUCLEOTIDE SEQUENCE [LARGE SCALE GENOMIC DNA]</scope>
    <source>
        <strain evidence="8 9">NEAU-YY56</strain>
    </source>
</reference>
<comment type="caution">
    <text evidence="8">The sequence shown here is derived from an EMBL/GenBank/DDBJ whole genome shotgun (WGS) entry which is preliminary data.</text>
</comment>
<evidence type="ECO:0000256" key="1">
    <source>
        <dbReference type="ARBA" id="ARBA00004651"/>
    </source>
</evidence>
<comment type="subcellular location">
    <subcellularLocation>
        <location evidence="1">Cell membrane</location>
        <topology evidence="1">Multi-pass membrane protein</topology>
    </subcellularLocation>
</comment>
<organism evidence="8 9">
    <name type="scientific">Cellulomonas triticagri</name>
    <dbReference type="NCBI Taxonomy" id="2483352"/>
    <lineage>
        <taxon>Bacteria</taxon>
        <taxon>Bacillati</taxon>
        <taxon>Actinomycetota</taxon>
        <taxon>Actinomycetes</taxon>
        <taxon>Micrococcales</taxon>
        <taxon>Cellulomonadaceae</taxon>
        <taxon>Cellulomonas</taxon>
    </lineage>
</organism>
<feature type="transmembrane region" description="Helical" evidence="7">
    <location>
        <begin position="193"/>
        <end position="214"/>
    </location>
</feature>
<feature type="transmembrane region" description="Helical" evidence="7">
    <location>
        <begin position="299"/>
        <end position="318"/>
    </location>
</feature>
<evidence type="ECO:0000256" key="6">
    <source>
        <dbReference type="SAM" id="MobiDB-lite"/>
    </source>
</evidence>
<dbReference type="OrthoDB" id="5143175at2"/>
<dbReference type="PANTHER" id="PTHR30213:SF1">
    <property type="entry name" value="INNER MEMBRANE PROTEIN YHJD"/>
    <property type="match status" value="1"/>
</dbReference>
<name>A0A3M2J6J0_9CELL</name>
<feature type="region of interest" description="Disordered" evidence="6">
    <location>
        <begin position="1"/>
        <end position="24"/>
    </location>
</feature>
<dbReference type="Pfam" id="PF03631">
    <property type="entry name" value="Virul_fac_BrkB"/>
    <property type="match status" value="1"/>
</dbReference>
<keyword evidence="4 7" id="KW-1133">Transmembrane helix</keyword>
<dbReference type="InterPro" id="IPR017039">
    <property type="entry name" value="Virul_fac_BrkB"/>
</dbReference>
<evidence type="ECO:0000256" key="7">
    <source>
        <dbReference type="SAM" id="Phobius"/>
    </source>
</evidence>
<proteinExistence type="predicted"/>
<evidence type="ECO:0000313" key="8">
    <source>
        <dbReference type="EMBL" id="RMI09039.1"/>
    </source>
</evidence>
<keyword evidence="3 7" id="KW-0812">Transmembrane</keyword>
<dbReference type="Proteomes" id="UP000269289">
    <property type="component" value="Unassembled WGS sequence"/>
</dbReference>
<evidence type="ECO:0000256" key="3">
    <source>
        <dbReference type="ARBA" id="ARBA00022692"/>
    </source>
</evidence>
<feature type="transmembrane region" description="Helical" evidence="7">
    <location>
        <begin position="66"/>
        <end position="99"/>
    </location>
</feature>
<feature type="transmembrane region" description="Helical" evidence="7">
    <location>
        <begin position="143"/>
        <end position="167"/>
    </location>
</feature>
<evidence type="ECO:0000256" key="5">
    <source>
        <dbReference type="ARBA" id="ARBA00023136"/>
    </source>
</evidence>
<dbReference type="PANTHER" id="PTHR30213">
    <property type="entry name" value="INNER MEMBRANE PROTEIN YHJD"/>
    <property type="match status" value="1"/>
</dbReference>
<evidence type="ECO:0000256" key="4">
    <source>
        <dbReference type="ARBA" id="ARBA00022989"/>
    </source>
</evidence>
<dbReference type="GO" id="GO:0005886">
    <property type="term" value="C:plasma membrane"/>
    <property type="evidence" value="ECO:0007669"/>
    <property type="project" value="UniProtKB-SubCell"/>
</dbReference>
<keyword evidence="9" id="KW-1185">Reference proteome</keyword>
<keyword evidence="5 7" id="KW-0472">Membrane</keyword>
<dbReference type="AlphaFoldDB" id="A0A3M2J6J0"/>
<feature type="compositionally biased region" description="Low complexity" evidence="6">
    <location>
        <begin position="7"/>
        <end position="24"/>
    </location>
</feature>
<protein>
    <submittedName>
        <fullName evidence="8">YihY/virulence factor BrkB family protein</fullName>
    </submittedName>
</protein>